<sequence length="100" mass="11230">MNPCHPFAQLPAFPLISAFDQTLWCPAAVDTKWKREKGAADHGAVKVVRVAQSWSVTRCWMPAPRQFHRRNETCTLPHPCRPDCTGVYVLLDLSGVLQSN</sequence>
<accession>A0A7S4FV11</accession>
<reference evidence="1" key="1">
    <citation type="submission" date="2021-01" db="EMBL/GenBank/DDBJ databases">
        <authorList>
            <person name="Corre E."/>
            <person name="Pelletier E."/>
            <person name="Niang G."/>
            <person name="Scheremetjew M."/>
            <person name="Finn R."/>
            <person name="Kale V."/>
            <person name="Holt S."/>
            <person name="Cochrane G."/>
            <person name="Meng A."/>
            <person name="Brown T."/>
            <person name="Cohen L."/>
        </authorList>
    </citation>
    <scope>NUCLEOTIDE SEQUENCE</scope>
    <source>
        <strain evidence="1">CCMP1594</strain>
    </source>
</reference>
<dbReference type="EMBL" id="HBJA01077811">
    <property type="protein sequence ID" value="CAE0816118.1"/>
    <property type="molecule type" value="Transcribed_RNA"/>
</dbReference>
<gene>
    <name evidence="1" type="ORF">EGYM00163_LOCUS27277</name>
</gene>
<name>A0A7S4FV11_9EUGL</name>
<dbReference type="AlphaFoldDB" id="A0A7S4FV11"/>
<proteinExistence type="predicted"/>
<organism evidence="1">
    <name type="scientific">Eutreptiella gymnastica</name>
    <dbReference type="NCBI Taxonomy" id="73025"/>
    <lineage>
        <taxon>Eukaryota</taxon>
        <taxon>Discoba</taxon>
        <taxon>Euglenozoa</taxon>
        <taxon>Euglenida</taxon>
        <taxon>Spirocuta</taxon>
        <taxon>Euglenophyceae</taxon>
        <taxon>Eutreptiales</taxon>
        <taxon>Eutreptiaceae</taxon>
        <taxon>Eutreptiella</taxon>
    </lineage>
</organism>
<protein>
    <submittedName>
        <fullName evidence="1">Uncharacterized protein</fullName>
    </submittedName>
</protein>
<evidence type="ECO:0000313" key="1">
    <source>
        <dbReference type="EMBL" id="CAE0816118.1"/>
    </source>
</evidence>